<dbReference type="Pfam" id="PF00437">
    <property type="entry name" value="T2SSE"/>
    <property type="match status" value="1"/>
</dbReference>
<sequence length="437" mass="47654">MAGPAANSGAADGVVANNGAVVNNGAAANNNEALALKSALHRHLIEALEDEHENLLESPRPVLSRFVADRSGDYIRRRQLAISRYEIDQLTEELVDELTGFGPLEVLLRDPAVTEILVNGPLNIFIERGGVLHQSGLRFMDDGHLLRVIQRILAPLGRRLDESSPMVDARLPDGSRVNAVIPPVALDGPCLSVRKFRRDMHKATDLLASRSLSAEMLAFLEFAVQRRCNLLVSGGTGTGKTTLLNLLSQFIAPRERIVTIEDTAELQLGHAHVVRLETRPPNADGHGEVTARALVRNALRMRPDRIILGEIRGVEVLDVMAAMNTGHDGSMSTLHANNALDALLRLEGLVSMSGIQVPERTLRRTICAAIDMVVQLTRLADGRRCVSEILEVVEVRDSVFVTNTLFRLDRRNPTVFVREAAAVAGEKLKADLTGVAR</sequence>
<comment type="similarity">
    <text evidence="1">Belongs to the GSP E family.</text>
</comment>
<dbReference type="PANTHER" id="PTHR30486">
    <property type="entry name" value="TWITCHING MOTILITY PROTEIN PILT"/>
    <property type="match status" value="1"/>
</dbReference>
<name>A0A4V2KBU9_9GAMM</name>
<evidence type="ECO:0000313" key="4">
    <source>
        <dbReference type="Proteomes" id="UP000292639"/>
    </source>
</evidence>
<dbReference type="EMBL" id="QJUP01000035">
    <property type="protein sequence ID" value="TBU89063.1"/>
    <property type="molecule type" value="Genomic_DNA"/>
</dbReference>
<gene>
    <name evidence="3" type="ORF">DNJ96_17840</name>
</gene>
<dbReference type="InterPro" id="IPR001482">
    <property type="entry name" value="T2SS/T4SS_dom"/>
</dbReference>
<dbReference type="PANTHER" id="PTHR30486:SF15">
    <property type="entry name" value="TYPE II_IV SECRETION SYSTEM ATPASE"/>
    <property type="match status" value="1"/>
</dbReference>
<dbReference type="Gene3D" id="3.30.450.380">
    <property type="match status" value="1"/>
</dbReference>
<evidence type="ECO:0000256" key="1">
    <source>
        <dbReference type="ARBA" id="ARBA00006611"/>
    </source>
</evidence>
<proteinExistence type="inferred from homology"/>
<dbReference type="GO" id="GO:0016887">
    <property type="term" value="F:ATP hydrolysis activity"/>
    <property type="evidence" value="ECO:0007669"/>
    <property type="project" value="InterPro"/>
</dbReference>
<evidence type="ECO:0000259" key="2">
    <source>
        <dbReference type="Pfam" id="PF00437"/>
    </source>
</evidence>
<dbReference type="Proteomes" id="UP000292639">
    <property type="component" value="Unassembled WGS sequence"/>
</dbReference>
<dbReference type="InterPro" id="IPR050921">
    <property type="entry name" value="T4SS_GSP_E_ATPase"/>
</dbReference>
<dbReference type="AlphaFoldDB" id="A0A4V2KBU9"/>
<comment type="caution">
    <text evidence="3">The sequence shown here is derived from an EMBL/GenBank/DDBJ whole genome shotgun (WGS) entry which is preliminary data.</text>
</comment>
<reference evidence="3 4" key="1">
    <citation type="submission" date="2018-06" db="EMBL/GenBank/DDBJ databases">
        <title>Three novel Pseudomonas species isolated from symptomatic oak.</title>
        <authorList>
            <person name="Bueno-Gonzalez V."/>
            <person name="Brady C."/>
        </authorList>
    </citation>
    <scope>NUCLEOTIDE SEQUENCE [LARGE SCALE GENOMIC DNA]</scope>
    <source>
        <strain evidence="3 4">P17C</strain>
    </source>
</reference>
<protein>
    <submittedName>
        <fullName evidence="3">ATPase</fullName>
    </submittedName>
</protein>
<dbReference type="InterPro" id="IPR027417">
    <property type="entry name" value="P-loop_NTPase"/>
</dbReference>
<organism evidence="3 4">
    <name type="scientific">Stutzerimonas kirkiae</name>
    <dbReference type="NCBI Taxonomy" id="2211392"/>
    <lineage>
        <taxon>Bacteria</taxon>
        <taxon>Pseudomonadati</taxon>
        <taxon>Pseudomonadota</taxon>
        <taxon>Gammaproteobacteria</taxon>
        <taxon>Pseudomonadales</taxon>
        <taxon>Pseudomonadaceae</taxon>
        <taxon>Stutzerimonas</taxon>
    </lineage>
</organism>
<accession>A0A4V2KBU9</accession>
<dbReference type="Gene3D" id="3.40.50.300">
    <property type="entry name" value="P-loop containing nucleotide triphosphate hydrolases"/>
    <property type="match status" value="1"/>
</dbReference>
<evidence type="ECO:0000313" key="3">
    <source>
        <dbReference type="EMBL" id="TBU89063.1"/>
    </source>
</evidence>
<keyword evidence="4" id="KW-1185">Reference proteome</keyword>
<feature type="domain" description="Bacterial type II secretion system protein E" evidence="2">
    <location>
        <begin position="98"/>
        <end position="381"/>
    </location>
</feature>
<dbReference type="SUPFAM" id="SSF52540">
    <property type="entry name" value="P-loop containing nucleoside triphosphate hydrolases"/>
    <property type="match status" value="1"/>
</dbReference>
<dbReference type="CDD" id="cd01130">
    <property type="entry name" value="VirB11-like_ATPase"/>
    <property type="match status" value="1"/>
</dbReference>